<keyword evidence="1" id="KW-1133">Transmembrane helix</keyword>
<dbReference type="AlphaFoldDB" id="A0A6J4TKZ8"/>
<evidence type="ECO:0000313" key="2">
    <source>
        <dbReference type="EMBL" id="CAA9525203.1"/>
    </source>
</evidence>
<organism evidence="2">
    <name type="scientific">uncultured Sphingosinicella sp</name>
    <dbReference type="NCBI Taxonomy" id="478748"/>
    <lineage>
        <taxon>Bacteria</taxon>
        <taxon>Pseudomonadati</taxon>
        <taxon>Pseudomonadota</taxon>
        <taxon>Alphaproteobacteria</taxon>
        <taxon>Sphingomonadales</taxon>
        <taxon>Sphingosinicellaceae</taxon>
        <taxon>Sphingosinicella</taxon>
        <taxon>environmental samples</taxon>
    </lineage>
</organism>
<protein>
    <submittedName>
        <fullName evidence="2">Uncharacterized protein</fullName>
    </submittedName>
</protein>
<accession>A0A6J4TKZ8</accession>
<gene>
    <name evidence="2" type="ORF">AVDCRST_MAG23-566</name>
</gene>
<keyword evidence="1" id="KW-0472">Membrane</keyword>
<reference evidence="2" key="1">
    <citation type="submission" date="2020-02" db="EMBL/GenBank/DDBJ databases">
        <authorList>
            <person name="Meier V. D."/>
        </authorList>
    </citation>
    <scope>NUCLEOTIDE SEQUENCE</scope>
    <source>
        <strain evidence="2">AVDCRST_MAG23</strain>
    </source>
</reference>
<feature type="transmembrane region" description="Helical" evidence="1">
    <location>
        <begin position="43"/>
        <end position="63"/>
    </location>
</feature>
<keyword evidence="1" id="KW-0812">Transmembrane</keyword>
<name>A0A6J4TKZ8_9SPHN</name>
<proteinExistence type="predicted"/>
<dbReference type="EMBL" id="CADCWD010000017">
    <property type="protein sequence ID" value="CAA9525203.1"/>
    <property type="molecule type" value="Genomic_DNA"/>
</dbReference>
<sequence length="70" mass="7715">MSGFVTGYLLSKVDPLITALLTPKIDAIPLTDPQSRKRVLIELSSYFIALLLVFCARACWSVGQDPSMDK</sequence>
<evidence type="ECO:0000256" key="1">
    <source>
        <dbReference type="SAM" id="Phobius"/>
    </source>
</evidence>